<gene>
    <name evidence="1" type="ORF">EAV92_00310</name>
</gene>
<sequence length="170" mass="19283">MFDPTVFENLKVALENQLYDLDNLTGEIRVVGRTDKLDMALMSREFSLRFELAEEGQAAAEIRLYASLKELASEILEIPGEKPGCVLSLIFELPVSDVDGQCAKADLILRSLWQSAEPPVQTLRFVYGEPDIFLNTAELRFNRKIDEDQMEDLPDLIRHALQSLRELNAV</sequence>
<dbReference type="EMBL" id="CP033433">
    <property type="protein sequence ID" value="AYQ75399.1"/>
    <property type="molecule type" value="Genomic_DNA"/>
</dbReference>
<dbReference type="Proteomes" id="UP000269097">
    <property type="component" value="Chromosome"/>
</dbReference>
<dbReference type="KEGG" id="coh:EAV92_00310"/>
<evidence type="ECO:0000313" key="2">
    <source>
        <dbReference type="Proteomes" id="UP000269097"/>
    </source>
</evidence>
<organism evidence="1 2">
    <name type="scientific">Cohnella candidum</name>
    <dbReference type="NCBI Taxonomy" id="2674991"/>
    <lineage>
        <taxon>Bacteria</taxon>
        <taxon>Bacillati</taxon>
        <taxon>Bacillota</taxon>
        <taxon>Bacilli</taxon>
        <taxon>Bacillales</taxon>
        <taxon>Paenibacillaceae</taxon>
        <taxon>Cohnella</taxon>
    </lineage>
</organism>
<proteinExistence type="predicted"/>
<evidence type="ECO:0000313" key="1">
    <source>
        <dbReference type="EMBL" id="AYQ75399.1"/>
    </source>
</evidence>
<name>A0A3G3K6K8_9BACL</name>
<keyword evidence="2" id="KW-1185">Reference proteome</keyword>
<dbReference type="RefSeq" id="WP_123043480.1">
    <property type="nucleotide sequence ID" value="NZ_CP033433.1"/>
</dbReference>
<dbReference type="AlphaFoldDB" id="A0A3G3K6K8"/>
<protein>
    <submittedName>
        <fullName evidence="1">Uncharacterized protein</fullName>
    </submittedName>
</protein>
<reference evidence="1 2" key="1">
    <citation type="submission" date="2018-10" db="EMBL/GenBank/DDBJ databases">
        <title>Genome Sequence of Cohnella sp.</title>
        <authorList>
            <person name="Srinivasan S."/>
            <person name="Kim M.K."/>
        </authorList>
    </citation>
    <scope>NUCLEOTIDE SEQUENCE [LARGE SCALE GENOMIC DNA]</scope>
    <source>
        <strain evidence="1 2">18JY8-7</strain>
    </source>
</reference>
<accession>A0A3G3K6K8</accession>